<dbReference type="Pfam" id="PF00295">
    <property type="entry name" value="Glyco_hydro_28"/>
    <property type="match status" value="1"/>
</dbReference>
<evidence type="ECO:0000256" key="14">
    <source>
        <dbReference type="PROSITE-ProRule" id="PRU10052"/>
    </source>
</evidence>
<evidence type="ECO:0000313" key="18">
    <source>
        <dbReference type="Proteomes" id="UP001179952"/>
    </source>
</evidence>
<dbReference type="GO" id="GO:0005975">
    <property type="term" value="P:carbohydrate metabolic process"/>
    <property type="evidence" value="ECO:0007669"/>
    <property type="project" value="InterPro"/>
</dbReference>
<evidence type="ECO:0000256" key="9">
    <source>
        <dbReference type="ARBA" id="ARBA00043142"/>
    </source>
</evidence>
<dbReference type="GO" id="GO:0071555">
    <property type="term" value="P:cell wall organization"/>
    <property type="evidence" value="ECO:0007669"/>
    <property type="project" value="UniProtKB-KW"/>
</dbReference>
<keyword evidence="6 15" id="KW-0326">Glycosidase</keyword>
<comment type="caution">
    <text evidence="17">The sequence shown here is derived from an EMBL/GenBank/DDBJ whole genome shotgun (WGS) entry which is preliminary data.</text>
</comment>
<feature type="chain" id="PRO_5043989932" description="Exopolygalacturonase" evidence="16">
    <location>
        <begin position="27"/>
        <end position="391"/>
    </location>
</feature>
<feature type="signal peptide" evidence="16">
    <location>
        <begin position="1"/>
        <end position="26"/>
    </location>
</feature>
<keyword evidence="18" id="KW-1185">Reference proteome</keyword>
<comment type="similarity">
    <text evidence="2 15">Belongs to the glycosyl hydrolase 28 family.</text>
</comment>
<evidence type="ECO:0000256" key="8">
    <source>
        <dbReference type="ARBA" id="ARBA00038933"/>
    </source>
</evidence>
<dbReference type="SMART" id="SM00710">
    <property type="entry name" value="PbH1"/>
    <property type="match status" value="6"/>
</dbReference>
<evidence type="ECO:0000256" key="5">
    <source>
        <dbReference type="ARBA" id="ARBA00022801"/>
    </source>
</evidence>
<feature type="active site" evidence="14">
    <location>
        <position position="240"/>
    </location>
</feature>
<dbReference type="PROSITE" id="PS00502">
    <property type="entry name" value="POLYGALACTURONASE"/>
    <property type="match status" value="1"/>
</dbReference>
<dbReference type="AlphaFoldDB" id="A0AAV9B5A5"/>
<evidence type="ECO:0000256" key="15">
    <source>
        <dbReference type="RuleBase" id="RU361169"/>
    </source>
</evidence>
<dbReference type="EC" id="3.2.1.67" evidence="8"/>
<keyword evidence="16" id="KW-0732">Signal</keyword>
<comment type="function">
    <text evidence="11">May function in depolymerizing pectin during pollen development, germination, and tube growth. Acts as an exo-polygalacturonase.</text>
</comment>
<accession>A0AAV9B5A5</accession>
<dbReference type="GO" id="GO:0047911">
    <property type="term" value="F:galacturan 1,4-alpha-galacturonidase activity"/>
    <property type="evidence" value="ECO:0007669"/>
    <property type="project" value="UniProtKB-EC"/>
</dbReference>
<comment type="subcellular location">
    <subcellularLocation>
        <location evidence="1">Secreted</location>
        <location evidence="1">Cell wall</location>
    </subcellularLocation>
</comment>
<evidence type="ECO:0000256" key="13">
    <source>
        <dbReference type="ARBA" id="ARBA00083621"/>
    </source>
</evidence>
<evidence type="ECO:0000256" key="7">
    <source>
        <dbReference type="ARBA" id="ARBA00023316"/>
    </source>
</evidence>
<keyword evidence="7" id="KW-0961">Cell wall biogenesis/degradation</keyword>
<evidence type="ECO:0000313" key="17">
    <source>
        <dbReference type="EMBL" id="KAK1271207.1"/>
    </source>
</evidence>
<dbReference type="Gene3D" id="2.160.20.10">
    <property type="entry name" value="Single-stranded right-handed beta-helix, Pectin lyase-like"/>
    <property type="match status" value="1"/>
</dbReference>
<protein>
    <recommendedName>
        <fullName evidence="12">Exopolygalacturonase</fullName>
        <ecNumber evidence="8">3.2.1.67</ecNumber>
    </recommendedName>
    <alternativeName>
        <fullName evidence="9">Galacturan 1,4-alpha-galacturonidase</fullName>
    </alternativeName>
    <alternativeName>
        <fullName evidence="13">Pectinase</fullName>
    </alternativeName>
</protein>
<dbReference type="FunFam" id="2.160.20.10:FF:000004">
    <property type="entry name" value="Pectin lyase-like superfamily protein"/>
    <property type="match status" value="1"/>
</dbReference>
<reference evidence="17" key="1">
    <citation type="journal article" date="2023" name="Nat. Commun.">
        <title>Diploid and tetraploid genomes of Acorus and the evolution of monocots.</title>
        <authorList>
            <person name="Ma L."/>
            <person name="Liu K.W."/>
            <person name="Li Z."/>
            <person name="Hsiao Y.Y."/>
            <person name="Qi Y."/>
            <person name="Fu T."/>
            <person name="Tang G.D."/>
            <person name="Zhang D."/>
            <person name="Sun W.H."/>
            <person name="Liu D.K."/>
            <person name="Li Y."/>
            <person name="Chen G.Z."/>
            <person name="Liu X.D."/>
            <person name="Liao X.Y."/>
            <person name="Jiang Y.T."/>
            <person name="Yu X."/>
            <person name="Hao Y."/>
            <person name="Huang J."/>
            <person name="Zhao X.W."/>
            <person name="Ke S."/>
            <person name="Chen Y.Y."/>
            <person name="Wu W.L."/>
            <person name="Hsu J.L."/>
            <person name="Lin Y.F."/>
            <person name="Huang M.D."/>
            <person name="Li C.Y."/>
            <person name="Huang L."/>
            <person name="Wang Z.W."/>
            <person name="Zhao X."/>
            <person name="Zhong W.Y."/>
            <person name="Peng D.H."/>
            <person name="Ahmad S."/>
            <person name="Lan S."/>
            <person name="Zhang J.S."/>
            <person name="Tsai W.C."/>
            <person name="Van de Peer Y."/>
            <person name="Liu Z.J."/>
        </authorList>
    </citation>
    <scope>NUCLEOTIDE SEQUENCE</scope>
    <source>
        <strain evidence="17">SCP</strain>
    </source>
</reference>
<dbReference type="PANTHER" id="PTHR31375">
    <property type="match status" value="1"/>
</dbReference>
<keyword evidence="3" id="KW-0134">Cell wall</keyword>
<evidence type="ECO:0000256" key="16">
    <source>
        <dbReference type="SAM" id="SignalP"/>
    </source>
</evidence>
<evidence type="ECO:0000256" key="12">
    <source>
        <dbReference type="ARBA" id="ARBA00068298"/>
    </source>
</evidence>
<keyword evidence="4" id="KW-0964">Secreted</keyword>
<dbReference type="InterPro" id="IPR006626">
    <property type="entry name" value="PbH1"/>
</dbReference>
<evidence type="ECO:0000256" key="6">
    <source>
        <dbReference type="ARBA" id="ARBA00023295"/>
    </source>
</evidence>
<dbReference type="InterPro" id="IPR011050">
    <property type="entry name" value="Pectin_lyase_fold/virulence"/>
</dbReference>
<proteinExistence type="inferred from homology"/>
<evidence type="ECO:0000256" key="3">
    <source>
        <dbReference type="ARBA" id="ARBA00022512"/>
    </source>
</evidence>
<organism evidence="17 18">
    <name type="scientific">Acorus gramineus</name>
    <name type="common">Dwarf sweet flag</name>
    <dbReference type="NCBI Taxonomy" id="55184"/>
    <lineage>
        <taxon>Eukaryota</taxon>
        <taxon>Viridiplantae</taxon>
        <taxon>Streptophyta</taxon>
        <taxon>Embryophyta</taxon>
        <taxon>Tracheophyta</taxon>
        <taxon>Spermatophyta</taxon>
        <taxon>Magnoliopsida</taxon>
        <taxon>Liliopsida</taxon>
        <taxon>Acoraceae</taxon>
        <taxon>Acorus</taxon>
    </lineage>
</organism>
<comment type="catalytic activity">
    <reaction evidence="10">
        <text>[(1-&gt;4)-alpha-D-galacturonosyl](n) + H2O = alpha-D-galacturonate + [(1-&gt;4)-alpha-D-galacturonosyl](n-1)</text>
        <dbReference type="Rhea" id="RHEA:14117"/>
        <dbReference type="Rhea" id="RHEA-COMP:14570"/>
        <dbReference type="Rhea" id="RHEA-COMP:14572"/>
        <dbReference type="ChEBI" id="CHEBI:15377"/>
        <dbReference type="ChEBI" id="CHEBI:58658"/>
        <dbReference type="ChEBI" id="CHEBI:140523"/>
        <dbReference type="EC" id="3.2.1.67"/>
    </reaction>
</comment>
<evidence type="ECO:0000256" key="10">
    <source>
        <dbReference type="ARBA" id="ARBA00048766"/>
    </source>
</evidence>
<reference evidence="17" key="2">
    <citation type="submission" date="2023-06" db="EMBL/GenBank/DDBJ databases">
        <authorList>
            <person name="Ma L."/>
            <person name="Liu K.-W."/>
            <person name="Li Z."/>
            <person name="Hsiao Y.-Y."/>
            <person name="Qi Y."/>
            <person name="Fu T."/>
            <person name="Tang G."/>
            <person name="Zhang D."/>
            <person name="Sun W.-H."/>
            <person name="Liu D.-K."/>
            <person name="Li Y."/>
            <person name="Chen G.-Z."/>
            <person name="Liu X.-D."/>
            <person name="Liao X.-Y."/>
            <person name="Jiang Y.-T."/>
            <person name="Yu X."/>
            <person name="Hao Y."/>
            <person name="Huang J."/>
            <person name="Zhao X.-W."/>
            <person name="Ke S."/>
            <person name="Chen Y.-Y."/>
            <person name="Wu W.-L."/>
            <person name="Hsu J.-L."/>
            <person name="Lin Y.-F."/>
            <person name="Huang M.-D."/>
            <person name="Li C.-Y."/>
            <person name="Huang L."/>
            <person name="Wang Z.-W."/>
            <person name="Zhao X."/>
            <person name="Zhong W.-Y."/>
            <person name="Peng D.-H."/>
            <person name="Ahmad S."/>
            <person name="Lan S."/>
            <person name="Zhang J.-S."/>
            <person name="Tsai W.-C."/>
            <person name="Van De Peer Y."/>
            <person name="Liu Z.-J."/>
        </authorList>
    </citation>
    <scope>NUCLEOTIDE SEQUENCE</scope>
    <source>
        <strain evidence="17">SCP</strain>
        <tissue evidence="17">Leaves</tissue>
    </source>
</reference>
<dbReference type="SUPFAM" id="SSF51126">
    <property type="entry name" value="Pectin lyase-like"/>
    <property type="match status" value="1"/>
</dbReference>
<evidence type="ECO:0000256" key="11">
    <source>
        <dbReference type="ARBA" id="ARBA00057651"/>
    </source>
</evidence>
<evidence type="ECO:0000256" key="4">
    <source>
        <dbReference type="ARBA" id="ARBA00022525"/>
    </source>
</evidence>
<keyword evidence="5 15" id="KW-0378">Hydrolase</keyword>
<dbReference type="GO" id="GO:0004650">
    <property type="term" value="F:polygalacturonase activity"/>
    <property type="evidence" value="ECO:0007669"/>
    <property type="project" value="InterPro"/>
</dbReference>
<gene>
    <name evidence="17" type="ORF">QJS04_geneDACA006143</name>
</gene>
<dbReference type="InterPro" id="IPR012334">
    <property type="entry name" value="Pectin_lyas_fold"/>
</dbReference>
<name>A0AAV9B5A5_ACOGR</name>
<sequence>MAPSKTFCVVVLPLLVFTLLTTSAKAAYNVLDFGAKADGKTDSAKAFLAAWSAACSSTSPATVHVPSGRFLLNRVAFQGPCKNNKINFRMFGTLVAPSYTVIGTSNQWILFNQIDGLSINGGILDGQGTRLWDCKLAGKNCPLGAASIVFTKSKNLLINGLTSINSELAHMVINGCEGVTMQNIKISATDDSPNTDGIHVQMSTNIAITQSTIKTGDDCISIGPGMVNLWVEGVFCGPGHGISIGSLGKTSIEPGVQNVTVTATTISGTQNGLRIKTWGRESSGFVKDVVFEHIVMQNVDNPIVIDQNYCPYNRNCPGQHSGIKISNVKYNDIKGTSATPVAVKFDCSLRNPCSGITLQDIKLTYKNKAALSSCTNAIGGASGIVVPQSCL</sequence>
<dbReference type="Proteomes" id="UP001179952">
    <property type="component" value="Unassembled WGS sequence"/>
</dbReference>
<dbReference type="EMBL" id="JAUJYN010000005">
    <property type="protein sequence ID" value="KAK1271207.1"/>
    <property type="molecule type" value="Genomic_DNA"/>
</dbReference>
<evidence type="ECO:0000256" key="1">
    <source>
        <dbReference type="ARBA" id="ARBA00004191"/>
    </source>
</evidence>
<dbReference type="InterPro" id="IPR000743">
    <property type="entry name" value="Glyco_hydro_28"/>
</dbReference>
<evidence type="ECO:0000256" key="2">
    <source>
        <dbReference type="ARBA" id="ARBA00008834"/>
    </source>
</evidence>